<gene>
    <name evidence="1" type="ORF">SAMEA3752557_05538</name>
</gene>
<proteinExistence type="predicted"/>
<evidence type="ECO:0000313" key="2">
    <source>
        <dbReference type="Proteomes" id="UP000250671"/>
    </source>
</evidence>
<name>A0A2Y8KGV8_ECOLX</name>
<evidence type="ECO:0000313" key="1">
    <source>
        <dbReference type="EMBL" id="SQP90820.1"/>
    </source>
</evidence>
<sequence>MALQYIQATAGLQNNAVSLTVFHREIAQTVAAKNRCRSTGDQCAALLQGDMRGGTTGVHLQFAFLVNGGEIRQTTFLDNLPAVTVYNRVRGRAAVVHILVTAGINHSGICRSFSSHNLTTIFIDSGTYGISANKLPGITIFCIRSSFCAGIHNGVCCHCAGFDDLPALIINDGSCGYRTFMHPLLATIQRGVQCQSLQALSASFIDYCVCSLSPGTYKLEPAAADGGITGCAAILYPLPAGIGLVIRPILQPGTDGHSVGRTEDNLVVVICQCSAAHGFSSLYNRVSSQCRD</sequence>
<dbReference type="Proteomes" id="UP000250671">
    <property type="component" value="Unassembled WGS sequence"/>
</dbReference>
<protein>
    <submittedName>
        <fullName evidence="1">Uncharacterized protein</fullName>
    </submittedName>
</protein>
<accession>A0A2Y8KGV8</accession>
<dbReference type="EMBL" id="UCZA01000071">
    <property type="protein sequence ID" value="SQP90820.1"/>
    <property type="molecule type" value="Genomic_DNA"/>
</dbReference>
<organism evidence="1 2">
    <name type="scientific">Escherichia coli</name>
    <dbReference type="NCBI Taxonomy" id="562"/>
    <lineage>
        <taxon>Bacteria</taxon>
        <taxon>Pseudomonadati</taxon>
        <taxon>Pseudomonadota</taxon>
        <taxon>Gammaproteobacteria</taxon>
        <taxon>Enterobacterales</taxon>
        <taxon>Enterobacteriaceae</taxon>
        <taxon>Escherichia</taxon>
    </lineage>
</organism>
<dbReference type="AlphaFoldDB" id="A0A2Y8KGV8"/>
<reference evidence="1 2" key="1">
    <citation type="submission" date="2018-06" db="EMBL/GenBank/DDBJ databases">
        <authorList>
            <consortium name="Pathogen Informatics"/>
            <person name="Doyle S."/>
        </authorList>
    </citation>
    <scope>NUCLEOTIDE SEQUENCE [LARGE SCALE GENOMIC DNA]</scope>
    <source>
        <strain evidence="1 2">VREC0535</strain>
    </source>
</reference>